<protein>
    <submittedName>
        <fullName evidence="3">2-hydroxyhepta-2,4-diene-1,7-dioate isomerase</fullName>
    </submittedName>
</protein>
<dbReference type="Proteomes" id="UP000283433">
    <property type="component" value="Unassembled WGS sequence"/>
</dbReference>
<organism evidence="3 4">
    <name type="scientific">Pelobium manganitolerans</name>
    <dbReference type="NCBI Taxonomy" id="1842495"/>
    <lineage>
        <taxon>Bacteria</taxon>
        <taxon>Pseudomonadati</taxon>
        <taxon>Bacteroidota</taxon>
        <taxon>Sphingobacteriia</taxon>
        <taxon>Sphingobacteriales</taxon>
        <taxon>Sphingobacteriaceae</taxon>
        <taxon>Pelobium</taxon>
    </lineage>
</organism>
<feature type="domain" description="Fumarylacetoacetase-like C-terminal" evidence="2">
    <location>
        <begin position="2"/>
        <end position="187"/>
    </location>
</feature>
<dbReference type="OrthoDB" id="9805307at2"/>
<reference evidence="3 4" key="1">
    <citation type="submission" date="2016-07" db="EMBL/GenBank/DDBJ databases">
        <title>Genome of Pelobium manganitolerans.</title>
        <authorList>
            <person name="Wu S."/>
            <person name="Wang G."/>
        </authorList>
    </citation>
    <scope>NUCLEOTIDE SEQUENCE [LARGE SCALE GENOMIC DNA]</scope>
    <source>
        <strain evidence="3 4">YS-25</strain>
    </source>
</reference>
<dbReference type="RefSeq" id="WP_120180465.1">
    <property type="nucleotide sequence ID" value="NZ_MBTA01000002.1"/>
</dbReference>
<evidence type="ECO:0000256" key="1">
    <source>
        <dbReference type="ARBA" id="ARBA00022723"/>
    </source>
</evidence>
<dbReference type="InterPro" id="IPR036663">
    <property type="entry name" value="Fumarylacetoacetase_C_sf"/>
</dbReference>
<dbReference type="Pfam" id="PF01557">
    <property type="entry name" value="FAA_hydrolase"/>
    <property type="match status" value="1"/>
</dbReference>
<evidence type="ECO:0000259" key="2">
    <source>
        <dbReference type="Pfam" id="PF01557"/>
    </source>
</evidence>
<proteinExistence type="predicted"/>
<gene>
    <name evidence="3" type="ORF">BCY91_13100</name>
</gene>
<dbReference type="EMBL" id="MBTA01000002">
    <property type="protein sequence ID" value="RKD19533.1"/>
    <property type="molecule type" value="Genomic_DNA"/>
</dbReference>
<dbReference type="GO" id="GO:0018773">
    <property type="term" value="F:acetylpyruvate hydrolase activity"/>
    <property type="evidence" value="ECO:0007669"/>
    <property type="project" value="TreeGrafter"/>
</dbReference>
<evidence type="ECO:0000313" key="4">
    <source>
        <dbReference type="Proteomes" id="UP000283433"/>
    </source>
</evidence>
<keyword evidence="1" id="KW-0479">Metal-binding</keyword>
<keyword evidence="4" id="KW-1185">Reference proteome</keyword>
<dbReference type="InterPro" id="IPR011234">
    <property type="entry name" value="Fumarylacetoacetase-like_C"/>
</dbReference>
<accession>A0A419SAN4</accession>
<keyword evidence="3" id="KW-0413">Isomerase</keyword>
<dbReference type="GO" id="GO:0046872">
    <property type="term" value="F:metal ion binding"/>
    <property type="evidence" value="ECO:0007669"/>
    <property type="project" value="UniProtKB-KW"/>
</dbReference>
<sequence>MKVIAVGRNYAEHAKELNNPIPEKPVLFLKPDTAVLKNNKPFYIPKFSEDIHYELEIVLKIAKEGKFIAEKFAHKYYEELSVGIDFTARDIQKQQKEKGLPWEIAKSFDNSAPVGQFMAKSEIPDLQNLEFQLLINNEQRQKGNTAHMLNSFDQLISYASQYFTLKQGDLIFTGTPAGVDKIKIGDQLRGFLNGTELFNFEIK</sequence>
<comment type="caution">
    <text evidence="3">The sequence shown here is derived from an EMBL/GenBank/DDBJ whole genome shotgun (WGS) entry which is preliminary data.</text>
</comment>
<dbReference type="GO" id="GO:0016853">
    <property type="term" value="F:isomerase activity"/>
    <property type="evidence" value="ECO:0007669"/>
    <property type="project" value="UniProtKB-KW"/>
</dbReference>
<evidence type="ECO:0000313" key="3">
    <source>
        <dbReference type="EMBL" id="RKD19533.1"/>
    </source>
</evidence>
<dbReference type="AlphaFoldDB" id="A0A419SAN4"/>
<dbReference type="PANTHER" id="PTHR11820:SF7">
    <property type="entry name" value="ACYLPYRUVASE FAHD1, MITOCHONDRIAL"/>
    <property type="match status" value="1"/>
</dbReference>
<dbReference type="Gene3D" id="3.90.850.10">
    <property type="entry name" value="Fumarylacetoacetase-like, C-terminal domain"/>
    <property type="match status" value="1"/>
</dbReference>
<dbReference type="PANTHER" id="PTHR11820">
    <property type="entry name" value="ACYLPYRUVASE"/>
    <property type="match status" value="1"/>
</dbReference>
<dbReference type="SUPFAM" id="SSF56529">
    <property type="entry name" value="FAH"/>
    <property type="match status" value="1"/>
</dbReference>
<name>A0A419SAN4_9SPHI</name>